<protein>
    <submittedName>
        <fullName evidence="1">Uncharacterized protein</fullName>
    </submittedName>
</protein>
<name>A0AAW1VDQ0_9CUCU</name>
<dbReference type="EMBL" id="JARQZJ010000125">
    <property type="protein sequence ID" value="KAK9890237.1"/>
    <property type="molecule type" value="Genomic_DNA"/>
</dbReference>
<proteinExistence type="predicted"/>
<organism evidence="1 2">
    <name type="scientific">Henosepilachna vigintioctopunctata</name>
    <dbReference type="NCBI Taxonomy" id="420089"/>
    <lineage>
        <taxon>Eukaryota</taxon>
        <taxon>Metazoa</taxon>
        <taxon>Ecdysozoa</taxon>
        <taxon>Arthropoda</taxon>
        <taxon>Hexapoda</taxon>
        <taxon>Insecta</taxon>
        <taxon>Pterygota</taxon>
        <taxon>Neoptera</taxon>
        <taxon>Endopterygota</taxon>
        <taxon>Coleoptera</taxon>
        <taxon>Polyphaga</taxon>
        <taxon>Cucujiformia</taxon>
        <taxon>Coccinelloidea</taxon>
        <taxon>Coccinellidae</taxon>
        <taxon>Epilachninae</taxon>
        <taxon>Epilachnini</taxon>
        <taxon>Henosepilachna</taxon>
    </lineage>
</organism>
<accession>A0AAW1VDQ0</accession>
<evidence type="ECO:0000313" key="2">
    <source>
        <dbReference type="Proteomes" id="UP001431783"/>
    </source>
</evidence>
<gene>
    <name evidence="1" type="ORF">WA026_010350</name>
</gene>
<dbReference type="AlphaFoldDB" id="A0AAW1VDQ0"/>
<sequence length="99" mass="11749">MSEETNPKEIPRDKKIVARSFIDTLVTHIVRLTQSGRKDVKLPKEEEMDYPLCKVPIKLAKIKDIQKLMPYIPHEFVQFYNEILQWPTSENNDDNEDYD</sequence>
<keyword evidence="2" id="KW-1185">Reference proteome</keyword>
<comment type="caution">
    <text evidence="1">The sequence shown here is derived from an EMBL/GenBank/DDBJ whole genome shotgun (WGS) entry which is preliminary data.</text>
</comment>
<reference evidence="1 2" key="1">
    <citation type="submission" date="2023-03" db="EMBL/GenBank/DDBJ databases">
        <title>Genome insight into feeding habits of ladybird beetles.</title>
        <authorList>
            <person name="Li H.-S."/>
            <person name="Huang Y.-H."/>
            <person name="Pang H."/>
        </authorList>
    </citation>
    <scope>NUCLEOTIDE SEQUENCE [LARGE SCALE GENOMIC DNA]</scope>
    <source>
        <strain evidence="1">SYSU_2023b</strain>
        <tissue evidence="1">Whole body</tissue>
    </source>
</reference>
<dbReference type="Proteomes" id="UP001431783">
    <property type="component" value="Unassembled WGS sequence"/>
</dbReference>
<evidence type="ECO:0000313" key="1">
    <source>
        <dbReference type="EMBL" id="KAK9890237.1"/>
    </source>
</evidence>